<evidence type="ECO:0000256" key="1">
    <source>
        <dbReference type="SAM" id="MobiDB-lite"/>
    </source>
</evidence>
<keyword evidence="2" id="KW-1133">Transmembrane helix</keyword>
<protein>
    <submittedName>
        <fullName evidence="3">Uncharacterized protein</fullName>
    </submittedName>
</protein>
<dbReference type="RefSeq" id="WP_322947903.1">
    <property type="nucleotide sequence ID" value="NZ_JAYEET010000001.1"/>
</dbReference>
<keyword evidence="2" id="KW-0812">Transmembrane</keyword>
<feature type="compositionally biased region" description="Basic and acidic residues" evidence="1">
    <location>
        <begin position="210"/>
        <end position="225"/>
    </location>
</feature>
<feature type="transmembrane region" description="Helical" evidence="2">
    <location>
        <begin position="7"/>
        <end position="27"/>
    </location>
</feature>
<comment type="caution">
    <text evidence="3">The sequence shown here is derived from an EMBL/GenBank/DDBJ whole genome shotgun (WGS) entry which is preliminary data.</text>
</comment>
<feature type="transmembrane region" description="Helical" evidence="2">
    <location>
        <begin position="174"/>
        <end position="193"/>
    </location>
</feature>
<evidence type="ECO:0000313" key="4">
    <source>
        <dbReference type="Proteomes" id="UP001292571"/>
    </source>
</evidence>
<evidence type="ECO:0000313" key="3">
    <source>
        <dbReference type="EMBL" id="MEA1604522.1"/>
    </source>
</evidence>
<reference evidence="3 4" key="1">
    <citation type="submission" date="2023-12" db="EMBL/GenBank/DDBJ databases">
        <title>Pseudomonas sp. T5W1.</title>
        <authorList>
            <person name="Maltman C."/>
        </authorList>
    </citation>
    <scope>NUCLEOTIDE SEQUENCE [LARGE SCALE GENOMIC DNA]</scope>
    <source>
        <strain evidence="3 4">T5W1</strain>
    </source>
</reference>
<feature type="region of interest" description="Disordered" evidence="1">
    <location>
        <begin position="199"/>
        <end position="243"/>
    </location>
</feature>
<organism evidence="3 4">
    <name type="scientific">Pseudomonas spirodelae</name>
    <dbReference type="NCBI Taxonomy" id="3101751"/>
    <lineage>
        <taxon>Bacteria</taxon>
        <taxon>Pseudomonadati</taxon>
        <taxon>Pseudomonadota</taxon>
        <taxon>Gammaproteobacteria</taxon>
        <taxon>Pseudomonadales</taxon>
        <taxon>Pseudomonadaceae</taxon>
        <taxon>Pseudomonas</taxon>
    </lineage>
</organism>
<dbReference type="Proteomes" id="UP001292571">
    <property type="component" value="Unassembled WGS sequence"/>
</dbReference>
<gene>
    <name evidence="3" type="ORF">SOP97_01635</name>
</gene>
<keyword evidence="2" id="KW-0472">Membrane</keyword>
<dbReference type="EMBL" id="JAYEET010000001">
    <property type="protein sequence ID" value="MEA1604522.1"/>
    <property type="molecule type" value="Genomic_DNA"/>
</dbReference>
<sequence>MISLPDTVFIAFGVVAAAIIAGVFSYINLVSVKESKVSEFRQDWINDLRKEISEYISAARALMEKLRNDNHRQMIPKQDFMAKKNNHGDLYNQMLNSKVSILLRINDKEKEEKIKVMNNEFLSLVENIHNDFESAEFGNAEEKIETLISKSRELLKYEWNRARDGELGYRVTKYAALTTVGLSITFLVVVAILKISPLTPNNPEPTPTKEALEKVEQPVVKEHNNSLKPPAPQAGTSGKPAAP</sequence>
<evidence type="ECO:0000256" key="2">
    <source>
        <dbReference type="SAM" id="Phobius"/>
    </source>
</evidence>
<accession>A0ABU5P4D4</accession>
<keyword evidence="4" id="KW-1185">Reference proteome</keyword>
<name>A0ABU5P4D4_9PSED</name>
<proteinExistence type="predicted"/>